<keyword evidence="3" id="KW-0813">Transport</keyword>
<feature type="compositionally biased region" description="Acidic residues" evidence="10">
    <location>
        <begin position="679"/>
        <end position="702"/>
    </location>
</feature>
<feature type="domain" description="ABC transmembrane type-1" evidence="13">
    <location>
        <begin position="768"/>
        <end position="1052"/>
    </location>
</feature>
<keyword evidence="8 11" id="KW-1133">Transmembrane helix</keyword>
<feature type="transmembrane region" description="Helical" evidence="11">
    <location>
        <begin position="884"/>
        <end position="917"/>
    </location>
</feature>
<dbReference type="InterPro" id="IPR050173">
    <property type="entry name" value="ABC_transporter_C-like"/>
</dbReference>
<dbReference type="InterPro" id="IPR027417">
    <property type="entry name" value="P-loop_NTPase"/>
</dbReference>
<dbReference type="GO" id="GO:0005774">
    <property type="term" value="C:vacuolar membrane"/>
    <property type="evidence" value="ECO:0007669"/>
    <property type="project" value="UniProtKB-SubCell"/>
</dbReference>
<evidence type="ECO:0000256" key="10">
    <source>
        <dbReference type="SAM" id="MobiDB-lite"/>
    </source>
</evidence>
<reference evidence="14" key="2">
    <citation type="submission" date="2020-06" db="EMBL/GenBank/DDBJ databases">
        <authorList>
            <person name="Studholme D.J."/>
        </authorList>
    </citation>
    <scope>NUCLEOTIDE SEQUENCE</scope>
    <source>
        <strain evidence="14">NZFS 3630</strain>
    </source>
</reference>
<evidence type="ECO:0000256" key="1">
    <source>
        <dbReference type="ARBA" id="ARBA00004128"/>
    </source>
</evidence>
<dbReference type="FunFam" id="3.40.50.300:FF:000997">
    <property type="entry name" value="Multidrug resistance-associated protein 1"/>
    <property type="match status" value="1"/>
</dbReference>
<evidence type="ECO:0000256" key="9">
    <source>
        <dbReference type="ARBA" id="ARBA00023136"/>
    </source>
</evidence>
<dbReference type="SMART" id="SM00382">
    <property type="entry name" value="AAA"/>
    <property type="match status" value="2"/>
</dbReference>
<feature type="domain" description="ABC transporter" evidence="12">
    <location>
        <begin position="451"/>
        <end position="674"/>
    </location>
</feature>
<feature type="transmembrane region" description="Helical" evidence="11">
    <location>
        <begin position="236"/>
        <end position="255"/>
    </location>
</feature>
<evidence type="ECO:0000256" key="2">
    <source>
        <dbReference type="ARBA" id="ARBA00009726"/>
    </source>
</evidence>
<evidence type="ECO:0000256" key="4">
    <source>
        <dbReference type="ARBA" id="ARBA00022692"/>
    </source>
</evidence>
<dbReference type="SUPFAM" id="SSF90123">
    <property type="entry name" value="ABC transporter transmembrane region"/>
    <property type="match status" value="2"/>
</dbReference>
<reference evidence="14" key="1">
    <citation type="journal article" date="2015" name="Genom Data">
        <title>Genome sequences of six Phytophthora species associated with forests in New Zealand.</title>
        <authorList>
            <person name="Studholme D.J."/>
            <person name="McDougal R.L."/>
            <person name="Sambles C."/>
            <person name="Hansen E."/>
            <person name="Hardy G."/>
            <person name="Grant M."/>
            <person name="Ganley R.J."/>
            <person name="Williams N.M."/>
        </authorList>
    </citation>
    <scope>NUCLEOTIDE SEQUENCE</scope>
    <source>
        <strain evidence="14">NZFS 3630</strain>
    </source>
</reference>
<protein>
    <submittedName>
        <fullName evidence="14">Uncharacterized protein</fullName>
    </submittedName>
</protein>
<gene>
    <name evidence="14" type="ORF">JM18_009582</name>
</gene>
<dbReference type="GO" id="GO:0016705">
    <property type="term" value="F:oxidoreductase activity, acting on paired donors, with incorporation or reduction of molecular oxygen"/>
    <property type="evidence" value="ECO:0007669"/>
    <property type="project" value="InterPro"/>
</dbReference>
<feature type="region of interest" description="Disordered" evidence="10">
    <location>
        <begin position="679"/>
        <end position="730"/>
    </location>
</feature>
<dbReference type="CDD" id="cd18595">
    <property type="entry name" value="ABC_6TM_MRP1_2_3_6_D1_like"/>
    <property type="match status" value="1"/>
</dbReference>
<dbReference type="Gene3D" id="3.40.50.300">
    <property type="entry name" value="P-loop containing nucleotide triphosphate hydrolases"/>
    <property type="match status" value="2"/>
</dbReference>
<dbReference type="FunFam" id="1.20.1560.10:FF:000139">
    <property type="entry name" value="ATP-binding Cassette (ABC) Superfamily"/>
    <property type="match status" value="1"/>
</dbReference>
<accession>A0A921S8D6</accession>
<feature type="non-terminal residue" evidence="14">
    <location>
        <position position="1"/>
    </location>
</feature>
<dbReference type="CDD" id="cd03244">
    <property type="entry name" value="ABCC_MRP_domain2"/>
    <property type="match status" value="1"/>
</dbReference>
<dbReference type="PANTHER" id="PTHR24223">
    <property type="entry name" value="ATP-BINDING CASSETTE SUB-FAMILY C"/>
    <property type="match status" value="1"/>
</dbReference>
<dbReference type="InterPro" id="IPR003593">
    <property type="entry name" value="AAA+_ATPase"/>
</dbReference>
<sequence>MAPSKSRELEERKPLLQSVTVVQNAAATSDKTWMPVDAPGLGDRYPSQQSGCMSAIFFSWVTPLMKLGNERPLESEDLFQLDPYNRTLNVSKRFAEKWEEQKRSKKPSLVWALGKAFGFKFVVAGFLKLIHDSLQFVGPMVIKDIIAYLSDPTAPLSQGLTYAGVIFMSGVVQSFALRQYFFYCYETGMQFRSAIAAAVFEKSMVLSAAARQQRTSGEITNLMSIDAQRLQDMTPYLHAVWYAAFQIIVSCVLLWQQIGVATFAGVAVILATIPLMALFSKVMGKLQKRLMEVKDERIKICVEVLSGIKVVKLKAWEGSFGQRVMKFRDEELQRLRTYLFTSSGPSAMFSFVPSLVTVVSFSAYILLGHTLDVGTALTSLALFNILGFPMFMLPQVLSNVVEANVSFNRLSSFFLAEERTKVGEGNLTNVGISVQGADFKWDAVLPTKGEKKDSEVPAPTTPVAEGPALRNINFTAKKGELHAVVGHVGSGKSTLLSGILGDARCSAGEVAIRGSVSYVSQQPFIQNATVRDNITFGLPFDAAKYEEALRVSSLKKDLRILTAGDRTEIGEKGINLSGGQRTRVAIARAVYQDTDIYLLDDILSAVDSHVGADIFNECIKKTLKDKLVVLVTHSLSFINQCDSIEVLADGRIAEHGSYPQLMAKKALLAQMVSNYVESEKEEDESAISAEEDEESDSSDDELPITGRRKSSEGRIRRRSRVSSTRSDDSQIVRDEGQLMVEEDRAVGDVSWSVYGVWMKAFGGACAALLVVLIFVVAQGVNLFATLWISHWSEEAAKYPDSQMYYVYVYMLINVVYAVLLFVRVVLLYVGSLHASRLLFSNLLDRILRAPISFFDTTPLGRIVNRMSKDVYTLDQSIPGTLMGLLNTVVSVMITLITISYVTPIFMVILLPVLVGYYCSQRYFIKASRELQRLDSISRSPIFALLSETLDGLPTIRAFGVENNFISHNNYLLDKNQRAYFLNFTINCWLGLRLEFVGTCIATAAALSAVLAHGSNAAQGTAFAGLAGVSLTFAFNVTQPLNWTVRMLSQLQTQMVSVERIQTYTEMPMEAALESTAAMKPSLEWPTAGVISFNRVDLRYRPGLPRVLRGLTFSVNAKEKIGIVGRTGAGKSSLIVALMRLTELDAGSITIDGVDISKIGLHDLRANIAIIPQDPVLFSGTVRSNLDPFEQFSDEQIWISVKRASLQKAVKSLDDVVDEKGTNFSVGERQLLSIARALLKRSRVILMDEATASIDPETDRQIQQSIREEFRECTTLTIAHRINTILDSDRILVMEKGSVAEFGSPAELQRKPDDNFTLFTPQAFEDVLKIQFDNFPKGSFVRDNLHDVLGHGIFSVDGDQWVHQRKTAS</sequence>
<comment type="subcellular location">
    <subcellularLocation>
        <location evidence="1">Vacuole membrane</location>
        <topology evidence="1">Multi-pass membrane protein</topology>
    </subcellularLocation>
</comment>
<proteinExistence type="inferred from homology"/>
<dbReference type="GO" id="GO:0005506">
    <property type="term" value="F:iron ion binding"/>
    <property type="evidence" value="ECO:0007669"/>
    <property type="project" value="InterPro"/>
</dbReference>
<dbReference type="GO" id="GO:0016887">
    <property type="term" value="F:ATP hydrolysis activity"/>
    <property type="evidence" value="ECO:0007669"/>
    <property type="project" value="InterPro"/>
</dbReference>
<dbReference type="CDD" id="cd18603">
    <property type="entry name" value="ABC_6TM_MRP1_2_3_6_D2_like"/>
    <property type="match status" value="1"/>
</dbReference>
<dbReference type="PROSITE" id="PS00211">
    <property type="entry name" value="ABC_TRANSPORTER_1"/>
    <property type="match status" value="2"/>
</dbReference>
<feature type="domain" description="ABC transmembrane type-1" evidence="13">
    <location>
        <begin position="122"/>
        <end position="402"/>
    </location>
</feature>
<name>A0A921S8D6_9STRA</name>
<dbReference type="SUPFAM" id="SSF52540">
    <property type="entry name" value="P-loop containing nucleoside triphosphate hydrolases"/>
    <property type="match status" value="2"/>
</dbReference>
<evidence type="ECO:0000256" key="11">
    <source>
        <dbReference type="SAM" id="Phobius"/>
    </source>
</evidence>
<dbReference type="Proteomes" id="UP000792063">
    <property type="component" value="Unassembled WGS sequence"/>
</dbReference>
<dbReference type="GO" id="GO:0004497">
    <property type="term" value="F:monooxygenase activity"/>
    <property type="evidence" value="ECO:0007669"/>
    <property type="project" value="InterPro"/>
</dbReference>
<keyword evidence="7" id="KW-0067">ATP-binding</keyword>
<dbReference type="InterPro" id="IPR017871">
    <property type="entry name" value="ABC_transporter-like_CS"/>
</dbReference>
<feature type="transmembrane region" description="Helical" evidence="11">
    <location>
        <begin position="160"/>
        <end position="183"/>
    </location>
</feature>
<evidence type="ECO:0000256" key="7">
    <source>
        <dbReference type="ARBA" id="ARBA00022840"/>
    </source>
</evidence>
<evidence type="ECO:0000256" key="8">
    <source>
        <dbReference type="ARBA" id="ARBA00022989"/>
    </source>
</evidence>
<evidence type="ECO:0000256" key="3">
    <source>
        <dbReference type="ARBA" id="ARBA00022448"/>
    </source>
</evidence>
<feature type="transmembrane region" description="Helical" evidence="11">
    <location>
        <begin position="804"/>
        <end position="829"/>
    </location>
</feature>
<dbReference type="CDD" id="cd03250">
    <property type="entry name" value="ABCC_MRP_domain1"/>
    <property type="match status" value="1"/>
</dbReference>
<feature type="transmembrane region" description="Helical" evidence="11">
    <location>
        <begin position="261"/>
        <end position="279"/>
    </location>
</feature>
<comment type="similarity">
    <text evidence="2">Belongs to the ABC transporter superfamily. ABCC family. Conjugate transporter (TC 3.A.1.208) subfamily.</text>
</comment>
<dbReference type="PROSITE" id="PS50893">
    <property type="entry name" value="ABC_TRANSPORTER_2"/>
    <property type="match status" value="2"/>
</dbReference>
<evidence type="ECO:0000259" key="13">
    <source>
        <dbReference type="PROSITE" id="PS50929"/>
    </source>
</evidence>
<dbReference type="InterPro" id="IPR036396">
    <property type="entry name" value="Cyt_P450_sf"/>
</dbReference>
<keyword evidence="9 11" id="KW-0472">Membrane</keyword>
<dbReference type="Gene3D" id="1.20.1560.10">
    <property type="entry name" value="ABC transporter type 1, transmembrane domain"/>
    <property type="match status" value="2"/>
</dbReference>
<feature type="transmembrane region" description="Helical" evidence="11">
    <location>
        <begin position="346"/>
        <end position="367"/>
    </location>
</feature>
<dbReference type="InterPro" id="IPR003439">
    <property type="entry name" value="ABC_transporter-like_ATP-bd"/>
</dbReference>
<dbReference type="GO" id="GO:0140359">
    <property type="term" value="F:ABC-type transporter activity"/>
    <property type="evidence" value="ECO:0007669"/>
    <property type="project" value="InterPro"/>
</dbReference>
<dbReference type="InterPro" id="IPR036640">
    <property type="entry name" value="ABC1_TM_sf"/>
</dbReference>
<feature type="transmembrane region" description="Helical" evidence="11">
    <location>
        <begin position="373"/>
        <end position="393"/>
    </location>
</feature>
<feature type="transmembrane region" description="Helical" evidence="11">
    <location>
        <begin position="760"/>
        <end position="784"/>
    </location>
</feature>
<keyword evidence="6" id="KW-0547">Nucleotide-binding</keyword>
<evidence type="ECO:0000256" key="5">
    <source>
        <dbReference type="ARBA" id="ARBA00022737"/>
    </source>
</evidence>
<feature type="transmembrane region" description="Helical" evidence="11">
    <location>
        <begin position="109"/>
        <end position="130"/>
    </location>
</feature>
<dbReference type="EMBL" id="JPWU03001005">
    <property type="protein sequence ID" value="KAG2503077.1"/>
    <property type="molecule type" value="Genomic_DNA"/>
</dbReference>
<dbReference type="GO" id="GO:0005524">
    <property type="term" value="F:ATP binding"/>
    <property type="evidence" value="ECO:0007669"/>
    <property type="project" value="UniProtKB-KW"/>
</dbReference>
<dbReference type="PROSITE" id="PS50929">
    <property type="entry name" value="ABC_TM1F"/>
    <property type="match status" value="2"/>
</dbReference>
<evidence type="ECO:0000256" key="6">
    <source>
        <dbReference type="ARBA" id="ARBA00022741"/>
    </source>
</evidence>
<comment type="caution">
    <text evidence="14">The sequence shown here is derived from an EMBL/GenBank/DDBJ whole genome shotgun (WGS) entry which is preliminary data.</text>
</comment>
<dbReference type="FunFam" id="1.20.1560.10:FF:000063">
    <property type="entry name" value="Multidrug resistance protein ABC transporter"/>
    <property type="match status" value="1"/>
</dbReference>
<evidence type="ECO:0000313" key="15">
    <source>
        <dbReference type="Proteomes" id="UP000792063"/>
    </source>
</evidence>
<dbReference type="GO" id="GO:0020037">
    <property type="term" value="F:heme binding"/>
    <property type="evidence" value="ECO:0007669"/>
    <property type="project" value="InterPro"/>
</dbReference>
<organism evidence="14 15">
    <name type="scientific">Phytophthora kernoviae</name>
    <dbReference type="NCBI Taxonomy" id="325452"/>
    <lineage>
        <taxon>Eukaryota</taxon>
        <taxon>Sar</taxon>
        <taxon>Stramenopiles</taxon>
        <taxon>Oomycota</taxon>
        <taxon>Peronosporomycetes</taxon>
        <taxon>Peronosporales</taxon>
        <taxon>Peronosporaceae</taxon>
        <taxon>Phytophthora</taxon>
    </lineage>
</organism>
<dbReference type="Pfam" id="PF00664">
    <property type="entry name" value="ABC_membrane"/>
    <property type="match status" value="2"/>
</dbReference>
<dbReference type="InterPro" id="IPR011527">
    <property type="entry name" value="ABC1_TM_dom"/>
</dbReference>
<dbReference type="FunFam" id="3.40.50.300:FF:000610">
    <property type="entry name" value="Multidrug resistance-associated ABC transporter"/>
    <property type="match status" value="1"/>
</dbReference>
<dbReference type="PANTHER" id="PTHR24223:SF443">
    <property type="entry name" value="MULTIDRUG-RESISTANCE LIKE PROTEIN 1, ISOFORM I"/>
    <property type="match status" value="1"/>
</dbReference>
<dbReference type="Pfam" id="PF00005">
    <property type="entry name" value="ABC_tran"/>
    <property type="match status" value="2"/>
</dbReference>
<feature type="domain" description="ABC transporter" evidence="12">
    <location>
        <begin position="1092"/>
        <end position="1320"/>
    </location>
</feature>
<evidence type="ECO:0000313" key="14">
    <source>
        <dbReference type="EMBL" id="KAG2503077.1"/>
    </source>
</evidence>
<dbReference type="SUPFAM" id="SSF48264">
    <property type="entry name" value="Cytochrome P450"/>
    <property type="match status" value="1"/>
</dbReference>
<evidence type="ECO:0000259" key="12">
    <source>
        <dbReference type="PROSITE" id="PS50893"/>
    </source>
</evidence>
<keyword evidence="5" id="KW-0677">Repeat</keyword>
<keyword evidence="4 11" id="KW-0812">Transmembrane</keyword>